<dbReference type="HOGENOM" id="CLU_3287475_0_0_9"/>
<dbReference type="EMBL" id="ACEC01000057">
    <property type="protein sequence ID" value="EEG30743.1"/>
    <property type="molecule type" value="Genomic_DNA"/>
</dbReference>
<comment type="caution">
    <text evidence="1">The sequence shown here is derived from an EMBL/GenBank/DDBJ whole genome shotgun (WGS) entry which is preliminary data.</text>
</comment>
<keyword evidence="2" id="KW-1185">Reference proteome</keyword>
<proteinExistence type="predicted"/>
<reference evidence="1 2" key="2">
    <citation type="submission" date="2009-02" db="EMBL/GenBank/DDBJ databases">
        <title>Draft genome sequence of Clostridium methylpentosum (DSM 5476).</title>
        <authorList>
            <person name="Sudarsanam P."/>
            <person name="Ley R."/>
            <person name="Guruge J."/>
            <person name="Turnbaugh P.J."/>
            <person name="Mahowald M."/>
            <person name="Liep D."/>
            <person name="Gordon J."/>
        </authorList>
    </citation>
    <scope>NUCLEOTIDE SEQUENCE [LARGE SCALE GENOMIC DNA]</scope>
    <source>
        <strain evidence="1 2">DSM 5476</strain>
    </source>
</reference>
<sequence length="40" mass="4972">MLHLSKFSFYIYYTRNFSFCKNKMKILQIKFSRTFPRKTG</sequence>
<organism evidence="1 2">
    <name type="scientific">[Clostridium] methylpentosum DSM 5476</name>
    <dbReference type="NCBI Taxonomy" id="537013"/>
    <lineage>
        <taxon>Bacteria</taxon>
        <taxon>Bacillati</taxon>
        <taxon>Bacillota</taxon>
        <taxon>Clostridia</taxon>
        <taxon>Eubacteriales</taxon>
        <taxon>Oscillospiraceae</taxon>
        <taxon>Oscillospiraceae incertae sedis</taxon>
    </lineage>
</organism>
<evidence type="ECO:0000313" key="2">
    <source>
        <dbReference type="Proteomes" id="UP000003340"/>
    </source>
</evidence>
<name>C0ECU9_9FIRM</name>
<gene>
    <name evidence="1" type="ORF">CLOSTMETH_01670</name>
</gene>
<dbReference type="STRING" id="537013.CLOSTMETH_01670"/>
<reference evidence="1 2" key="1">
    <citation type="submission" date="2009-01" db="EMBL/GenBank/DDBJ databases">
        <authorList>
            <person name="Fulton L."/>
            <person name="Clifton S."/>
            <person name="Fulton B."/>
            <person name="Xu J."/>
            <person name="Minx P."/>
            <person name="Pepin K.H."/>
            <person name="Johnson M."/>
            <person name="Bhonagiri V."/>
            <person name="Nash W.E."/>
            <person name="Mardis E.R."/>
            <person name="Wilson R.K."/>
        </authorList>
    </citation>
    <scope>NUCLEOTIDE SEQUENCE [LARGE SCALE GENOMIC DNA]</scope>
    <source>
        <strain evidence="1 2">DSM 5476</strain>
    </source>
</reference>
<protein>
    <submittedName>
        <fullName evidence="1">Uncharacterized protein</fullName>
    </submittedName>
</protein>
<accession>C0ECU9</accession>
<dbReference type="Proteomes" id="UP000003340">
    <property type="component" value="Unassembled WGS sequence"/>
</dbReference>
<dbReference type="AlphaFoldDB" id="C0ECU9"/>
<evidence type="ECO:0000313" key="1">
    <source>
        <dbReference type="EMBL" id="EEG30743.1"/>
    </source>
</evidence>